<sequence length="77" mass="8660">MPEKWLLLISNNEGENSAGDICPSKLLFDSLRSHKEEPNEGNNSSNVTREVVFREVKELKPSQIADFSRNGTVETIL</sequence>
<name>A0A9Q0JKG1_9ROSI</name>
<dbReference type="Proteomes" id="UP001141552">
    <property type="component" value="Unassembled WGS sequence"/>
</dbReference>
<comment type="caution">
    <text evidence="1">The sequence shown here is derived from an EMBL/GenBank/DDBJ whole genome shotgun (WGS) entry which is preliminary data.</text>
</comment>
<dbReference type="AlphaFoldDB" id="A0A9Q0JKG1"/>
<protein>
    <submittedName>
        <fullName evidence="1">Uncharacterized protein</fullName>
    </submittedName>
</protein>
<gene>
    <name evidence="1" type="ORF">Tsubulata_018284</name>
</gene>
<keyword evidence="2" id="KW-1185">Reference proteome</keyword>
<proteinExistence type="predicted"/>
<reference evidence="1" key="1">
    <citation type="submission" date="2022-02" db="EMBL/GenBank/DDBJ databases">
        <authorList>
            <person name="Henning P.M."/>
            <person name="McCubbin A.G."/>
            <person name="Shore J.S."/>
        </authorList>
    </citation>
    <scope>NUCLEOTIDE SEQUENCE</scope>
    <source>
        <strain evidence="1">F60SS</strain>
        <tissue evidence="1">Leaves</tissue>
    </source>
</reference>
<accession>A0A9Q0JKG1</accession>
<organism evidence="1 2">
    <name type="scientific">Turnera subulata</name>
    <dbReference type="NCBI Taxonomy" id="218843"/>
    <lineage>
        <taxon>Eukaryota</taxon>
        <taxon>Viridiplantae</taxon>
        <taxon>Streptophyta</taxon>
        <taxon>Embryophyta</taxon>
        <taxon>Tracheophyta</taxon>
        <taxon>Spermatophyta</taxon>
        <taxon>Magnoliopsida</taxon>
        <taxon>eudicotyledons</taxon>
        <taxon>Gunneridae</taxon>
        <taxon>Pentapetalae</taxon>
        <taxon>rosids</taxon>
        <taxon>fabids</taxon>
        <taxon>Malpighiales</taxon>
        <taxon>Passifloraceae</taxon>
        <taxon>Turnera</taxon>
    </lineage>
</organism>
<dbReference type="EMBL" id="JAKUCV010001784">
    <property type="protein sequence ID" value="KAJ4845068.1"/>
    <property type="molecule type" value="Genomic_DNA"/>
</dbReference>
<evidence type="ECO:0000313" key="2">
    <source>
        <dbReference type="Proteomes" id="UP001141552"/>
    </source>
</evidence>
<evidence type="ECO:0000313" key="1">
    <source>
        <dbReference type="EMBL" id="KAJ4845068.1"/>
    </source>
</evidence>
<reference evidence="1" key="2">
    <citation type="journal article" date="2023" name="Plants (Basel)">
        <title>Annotation of the Turnera subulata (Passifloraceae) Draft Genome Reveals the S-Locus Evolved after the Divergence of Turneroideae from Passifloroideae in a Stepwise Manner.</title>
        <authorList>
            <person name="Henning P.M."/>
            <person name="Roalson E.H."/>
            <person name="Mir W."/>
            <person name="McCubbin A.G."/>
            <person name="Shore J.S."/>
        </authorList>
    </citation>
    <scope>NUCLEOTIDE SEQUENCE</scope>
    <source>
        <strain evidence="1">F60SS</strain>
    </source>
</reference>